<feature type="compositionally biased region" description="Pro residues" evidence="4">
    <location>
        <begin position="31"/>
        <end position="44"/>
    </location>
</feature>
<protein>
    <submittedName>
        <fullName evidence="5">ABCB9 isoform 13</fullName>
    </submittedName>
</protein>
<dbReference type="GO" id="GO:0016020">
    <property type="term" value="C:membrane"/>
    <property type="evidence" value="ECO:0007669"/>
    <property type="project" value="InterPro"/>
</dbReference>
<keyword evidence="3" id="KW-0472">Membrane</keyword>
<evidence type="ECO:0000256" key="1">
    <source>
        <dbReference type="ARBA" id="ARBA00022692"/>
    </source>
</evidence>
<dbReference type="AlphaFoldDB" id="A0A2J8MCY8"/>
<organism evidence="5 6">
    <name type="scientific">Pan troglodytes</name>
    <name type="common">Chimpanzee</name>
    <dbReference type="NCBI Taxonomy" id="9598"/>
    <lineage>
        <taxon>Eukaryota</taxon>
        <taxon>Metazoa</taxon>
        <taxon>Chordata</taxon>
        <taxon>Craniata</taxon>
        <taxon>Vertebrata</taxon>
        <taxon>Euteleostomi</taxon>
        <taxon>Mammalia</taxon>
        <taxon>Eutheria</taxon>
        <taxon>Euarchontoglires</taxon>
        <taxon>Primates</taxon>
        <taxon>Haplorrhini</taxon>
        <taxon>Catarrhini</taxon>
        <taxon>Hominidae</taxon>
        <taxon>Pan</taxon>
    </lineage>
</organism>
<evidence type="ECO:0000313" key="6">
    <source>
        <dbReference type="Proteomes" id="UP000236370"/>
    </source>
</evidence>
<dbReference type="SUPFAM" id="SSF90123">
    <property type="entry name" value="ABC transporter transmembrane region"/>
    <property type="match status" value="1"/>
</dbReference>
<dbReference type="EMBL" id="NBAG03000260">
    <property type="protein sequence ID" value="PNI57395.1"/>
    <property type="molecule type" value="Genomic_DNA"/>
</dbReference>
<evidence type="ECO:0000256" key="4">
    <source>
        <dbReference type="SAM" id="MobiDB-lite"/>
    </source>
</evidence>
<accession>A0A2J8MCY8</accession>
<dbReference type="Gene3D" id="1.20.1560.10">
    <property type="entry name" value="ABC transporter type 1, transmembrane domain"/>
    <property type="match status" value="1"/>
</dbReference>
<keyword evidence="2" id="KW-1133">Transmembrane helix</keyword>
<feature type="compositionally biased region" description="Low complexity" evidence="4">
    <location>
        <begin position="133"/>
        <end position="145"/>
    </location>
</feature>
<dbReference type="Proteomes" id="UP000236370">
    <property type="component" value="Unassembled WGS sequence"/>
</dbReference>
<dbReference type="GO" id="GO:0005524">
    <property type="term" value="F:ATP binding"/>
    <property type="evidence" value="ECO:0007669"/>
    <property type="project" value="InterPro"/>
</dbReference>
<keyword evidence="1" id="KW-0812">Transmembrane</keyword>
<evidence type="ECO:0000256" key="3">
    <source>
        <dbReference type="ARBA" id="ARBA00023136"/>
    </source>
</evidence>
<feature type="region of interest" description="Disordered" evidence="4">
    <location>
        <begin position="126"/>
        <end position="145"/>
    </location>
</feature>
<name>A0A2J8MCY8_PANTR</name>
<gene>
    <name evidence="5" type="ORF">CK820_G0021583</name>
</gene>
<sequence length="145" mass="15839">GQPPRLRASLGAAGHRPSRRLGPRCRSCSPTPSPTWPSSWPPPSSSSWQLWERPSCPTTRAAPLMASSSRKAWISSARLSSSCACWPLAGIRGGIFTLIFARLNIRLRNCLFRSLVSQETSFFDENRTASHGSSPWSPSWASPSS</sequence>
<dbReference type="InterPro" id="IPR036640">
    <property type="entry name" value="ABC1_TM_sf"/>
</dbReference>
<evidence type="ECO:0000256" key="2">
    <source>
        <dbReference type="ARBA" id="ARBA00022989"/>
    </source>
</evidence>
<comment type="caution">
    <text evidence="5">The sequence shown here is derived from an EMBL/GenBank/DDBJ whole genome shotgun (WGS) entry which is preliminary data.</text>
</comment>
<feature type="non-terminal residue" evidence="5">
    <location>
        <position position="1"/>
    </location>
</feature>
<reference evidence="5 6" key="1">
    <citation type="submission" date="2017-12" db="EMBL/GenBank/DDBJ databases">
        <title>High-resolution comparative analysis of great ape genomes.</title>
        <authorList>
            <person name="Pollen A."/>
            <person name="Hastie A."/>
            <person name="Hormozdiari F."/>
            <person name="Dougherty M."/>
            <person name="Liu R."/>
            <person name="Chaisson M."/>
            <person name="Hoppe E."/>
            <person name="Hill C."/>
            <person name="Pang A."/>
            <person name="Hillier L."/>
            <person name="Baker C."/>
            <person name="Armstrong J."/>
            <person name="Shendure J."/>
            <person name="Paten B."/>
            <person name="Wilson R."/>
            <person name="Chao H."/>
            <person name="Schneider V."/>
            <person name="Ventura M."/>
            <person name="Kronenberg Z."/>
            <person name="Murali S."/>
            <person name="Gordon D."/>
            <person name="Cantsilieris S."/>
            <person name="Munson K."/>
            <person name="Nelson B."/>
            <person name="Raja A."/>
            <person name="Underwood J."/>
            <person name="Diekhans M."/>
            <person name="Fiddes I."/>
            <person name="Haussler D."/>
            <person name="Eichler E."/>
        </authorList>
    </citation>
    <scope>NUCLEOTIDE SEQUENCE [LARGE SCALE GENOMIC DNA]</scope>
    <source>
        <strain evidence="5">Yerkes chimp pedigree #C0471</strain>
    </source>
</reference>
<proteinExistence type="predicted"/>
<feature type="region of interest" description="Disordered" evidence="4">
    <location>
        <begin position="1"/>
        <end position="47"/>
    </location>
</feature>
<evidence type="ECO:0000313" key="5">
    <source>
        <dbReference type="EMBL" id="PNI57395.1"/>
    </source>
</evidence>